<protein>
    <recommendedName>
        <fullName evidence="6 12">Dihydrolipoyllysine-residue succinyltransferase component of 2-oxoglutarate dehydrogenase complex</fullName>
        <ecNumber evidence="5 12">2.3.1.61</ecNumber>
    </recommendedName>
    <alternativeName>
        <fullName evidence="12">2-oxoglutarate dehydrogenase complex component E2</fullName>
    </alternativeName>
</protein>
<dbReference type="CDD" id="cd06849">
    <property type="entry name" value="lipoyl_domain"/>
    <property type="match status" value="1"/>
</dbReference>
<dbReference type="SUPFAM" id="SSF47005">
    <property type="entry name" value="Peripheral subunit-binding domain of 2-oxo acid dehydrogenase complex"/>
    <property type="match status" value="1"/>
</dbReference>
<comment type="catalytic activity">
    <reaction evidence="11 12">
        <text>N(6)-[(R)-dihydrolipoyl]-L-lysyl-[protein] + succinyl-CoA = N(6)-[(R)-S(8)-succinyldihydrolipoyl]-L-lysyl-[protein] + CoA</text>
        <dbReference type="Rhea" id="RHEA:15213"/>
        <dbReference type="Rhea" id="RHEA-COMP:10475"/>
        <dbReference type="Rhea" id="RHEA-COMP:20092"/>
        <dbReference type="ChEBI" id="CHEBI:57287"/>
        <dbReference type="ChEBI" id="CHEBI:57292"/>
        <dbReference type="ChEBI" id="CHEBI:83100"/>
        <dbReference type="ChEBI" id="CHEBI:83120"/>
        <dbReference type="EC" id="2.3.1.61"/>
    </reaction>
</comment>
<dbReference type="UniPathway" id="UPA00868">
    <property type="reaction ID" value="UER00840"/>
</dbReference>
<accession>H8K8L9</accession>
<dbReference type="STRING" id="1105110.MC5_06870"/>
<dbReference type="HOGENOM" id="CLU_016733_0_0_5"/>
<dbReference type="InterPro" id="IPR006255">
    <property type="entry name" value="SucB"/>
</dbReference>
<keyword evidence="9 12" id="KW-0450">Lipoyl</keyword>
<dbReference type="InterPro" id="IPR004167">
    <property type="entry name" value="PSBD"/>
</dbReference>
<dbReference type="InterPro" id="IPR023213">
    <property type="entry name" value="CAT-like_dom_sf"/>
</dbReference>
<evidence type="ECO:0000313" key="17">
    <source>
        <dbReference type="Proteomes" id="UP000007589"/>
    </source>
</evidence>
<dbReference type="InterPro" id="IPR011053">
    <property type="entry name" value="Single_hybrid_motif"/>
</dbReference>
<evidence type="ECO:0000256" key="10">
    <source>
        <dbReference type="ARBA" id="ARBA00023315"/>
    </source>
</evidence>
<dbReference type="OrthoDB" id="9805770at2"/>
<dbReference type="PROSITE" id="PS51826">
    <property type="entry name" value="PSBD"/>
    <property type="match status" value="1"/>
</dbReference>
<evidence type="ECO:0000259" key="14">
    <source>
        <dbReference type="PROSITE" id="PS50968"/>
    </source>
</evidence>
<evidence type="ECO:0000256" key="12">
    <source>
        <dbReference type="RuleBase" id="RU361138"/>
    </source>
</evidence>
<evidence type="ECO:0000256" key="6">
    <source>
        <dbReference type="ARBA" id="ARBA00019511"/>
    </source>
</evidence>
<evidence type="ECO:0000256" key="5">
    <source>
        <dbReference type="ARBA" id="ARBA00012945"/>
    </source>
</evidence>
<dbReference type="SUPFAM" id="SSF52777">
    <property type="entry name" value="CoA-dependent acyltransferases"/>
    <property type="match status" value="1"/>
</dbReference>
<dbReference type="EMBL" id="CP003338">
    <property type="protein sequence ID" value="AFC71612.1"/>
    <property type="molecule type" value="Genomic_DNA"/>
</dbReference>
<organism evidence="16 17">
    <name type="scientific">Rickettsia australis (strain Cutlack)</name>
    <dbReference type="NCBI Taxonomy" id="1105110"/>
    <lineage>
        <taxon>Bacteria</taxon>
        <taxon>Pseudomonadati</taxon>
        <taxon>Pseudomonadota</taxon>
        <taxon>Alphaproteobacteria</taxon>
        <taxon>Rickettsiales</taxon>
        <taxon>Rickettsiaceae</taxon>
        <taxon>Rickettsieae</taxon>
        <taxon>Rickettsia</taxon>
        <taxon>spotted fever group</taxon>
    </lineage>
</organism>
<dbReference type="GO" id="GO:0004149">
    <property type="term" value="F:dihydrolipoyllysine-residue succinyltransferase activity"/>
    <property type="evidence" value="ECO:0007669"/>
    <property type="project" value="UniProtKB-UniRule"/>
</dbReference>
<reference evidence="17" key="1">
    <citation type="submission" date="2012-02" db="EMBL/GenBank/DDBJ databases">
        <title>Complete genome sequence of Rickettsia australis strain Cutlack.</title>
        <authorList>
            <person name="Johnson S.L."/>
            <person name="Munk A.C."/>
            <person name="Han S."/>
            <person name="Bruce D.C."/>
            <person name="Dasch G.A."/>
        </authorList>
    </citation>
    <scope>NUCLEOTIDE SEQUENCE [LARGE SCALE GENOMIC DNA]</scope>
    <source>
        <strain evidence="17">Cutlack</strain>
    </source>
</reference>
<dbReference type="AlphaFoldDB" id="H8K8L9"/>
<dbReference type="PROSITE" id="PS50968">
    <property type="entry name" value="BIOTINYL_LIPOYL"/>
    <property type="match status" value="1"/>
</dbReference>
<dbReference type="GO" id="GO:0006099">
    <property type="term" value="P:tricarboxylic acid cycle"/>
    <property type="evidence" value="ECO:0007669"/>
    <property type="project" value="UniProtKB-UniRule"/>
</dbReference>
<evidence type="ECO:0000256" key="4">
    <source>
        <dbReference type="ARBA" id="ARBA00011666"/>
    </source>
</evidence>
<evidence type="ECO:0000256" key="13">
    <source>
        <dbReference type="SAM" id="MobiDB-lite"/>
    </source>
</evidence>
<evidence type="ECO:0000256" key="7">
    <source>
        <dbReference type="ARBA" id="ARBA00022532"/>
    </source>
</evidence>
<dbReference type="GO" id="GO:0005829">
    <property type="term" value="C:cytosol"/>
    <property type="evidence" value="ECO:0007669"/>
    <property type="project" value="TreeGrafter"/>
</dbReference>
<dbReference type="SUPFAM" id="SSF51230">
    <property type="entry name" value="Single hybrid motif"/>
    <property type="match status" value="1"/>
</dbReference>
<dbReference type="InterPro" id="IPR001078">
    <property type="entry name" value="2-oxoacid_DH_actylTfrase"/>
</dbReference>
<evidence type="ECO:0000256" key="2">
    <source>
        <dbReference type="ARBA" id="ARBA00005145"/>
    </source>
</evidence>
<evidence type="ECO:0000259" key="15">
    <source>
        <dbReference type="PROSITE" id="PS51826"/>
    </source>
</evidence>
<comment type="function">
    <text evidence="1 12">E2 component of the 2-oxoglutarate dehydrogenase (OGDH) complex which catalyzes the second step in the conversion of 2-oxoglutarate to succinyl-CoA and CO(2).</text>
</comment>
<evidence type="ECO:0000256" key="9">
    <source>
        <dbReference type="ARBA" id="ARBA00022823"/>
    </source>
</evidence>
<dbReference type="InterPro" id="IPR000089">
    <property type="entry name" value="Biotin_lipoyl"/>
</dbReference>
<dbReference type="PANTHER" id="PTHR43416">
    <property type="entry name" value="DIHYDROLIPOYLLYSINE-RESIDUE SUCCINYLTRANSFERASE COMPONENT OF 2-OXOGLUTARATE DEHYDROGENASE COMPLEX, MITOCHONDRIAL-RELATED"/>
    <property type="match status" value="1"/>
</dbReference>
<feature type="domain" description="Lipoyl-binding" evidence="14">
    <location>
        <begin position="2"/>
        <end position="77"/>
    </location>
</feature>
<keyword evidence="10 12" id="KW-0012">Acyltransferase</keyword>
<keyword evidence="8 12" id="KW-0808">Transferase</keyword>
<dbReference type="Pfam" id="PF00198">
    <property type="entry name" value="2-oxoacid_dh"/>
    <property type="match status" value="1"/>
</dbReference>
<dbReference type="Gene3D" id="2.40.50.100">
    <property type="match status" value="1"/>
</dbReference>
<feature type="domain" description="Peripheral subunit-binding (PSBD)" evidence="15">
    <location>
        <begin position="114"/>
        <end position="151"/>
    </location>
</feature>
<dbReference type="InterPro" id="IPR036625">
    <property type="entry name" value="E3-bd_dom_sf"/>
</dbReference>
<name>H8K8L9_RICAC</name>
<keyword evidence="7 12" id="KW-0816">Tricarboxylic acid cycle</keyword>
<dbReference type="Proteomes" id="UP000007589">
    <property type="component" value="Chromosome"/>
</dbReference>
<feature type="compositionally biased region" description="Low complexity" evidence="13">
    <location>
        <begin position="78"/>
        <end position="91"/>
    </location>
</feature>
<evidence type="ECO:0000256" key="8">
    <source>
        <dbReference type="ARBA" id="ARBA00022679"/>
    </source>
</evidence>
<dbReference type="InterPro" id="IPR003016">
    <property type="entry name" value="2-oxoA_DH_lipoyl-BS"/>
</dbReference>
<comment type="pathway">
    <text evidence="2 12">Amino-acid degradation; L-lysine degradation via saccharopine pathway; glutaryl-CoA from L-lysine: step 6/6.</text>
</comment>
<evidence type="ECO:0000256" key="1">
    <source>
        <dbReference type="ARBA" id="ARBA00004052"/>
    </source>
</evidence>
<dbReference type="NCBIfam" id="TIGR01347">
    <property type="entry name" value="sucB"/>
    <property type="match status" value="1"/>
</dbReference>
<dbReference type="Pfam" id="PF00364">
    <property type="entry name" value="Biotin_lipoyl"/>
    <property type="match status" value="1"/>
</dbReference>
<dbReference type="InterPro" id="IPR050537">
    <property type="entry name" value="2-oxoacid_dehydrogenase"/>
</dbReference>
<dbReference type="GO" id="GO:0045252">
    <property type="term" value="C:oxoglutarate dehydrogenase complex"/>
    <property type="evidence" value="ECO:0007669"/>
    <property type="project" value="UniProtKB-UniRule"/>
</dbReference>
<evidence type="ECO:0000256" key="11">
    <source>
        <dbReference type="ARBA" id="ARBA00052761"/>
    </source>
</evidence>
<evidence type="ECO:0000256" key="3">
    <source>
        <dbReference type="ARBA" id="ARBA00007317"/>
    </source>
</evidence>
<dbReference type="FunFam" id="3.30.559.10:FF:000007">
    <property type="entry name" value="Dihydrolipoamide acetyltransferase component of pyruvate dehydrogenase complex"/>
    <property type="match status" value="1"/>
</dbReference>
<dbReference type="Gene3D" id="3.30.559.10">
    <property type="entry name" value="Chloramphenicol acetyltransferase-like domain"/>
    <property type="match status" value="1"/>
</dbReference>
<proteinExistence type="inferred from homology"/>
<comment type="similarity">
    <text evidence="3 12">Belongs to the 2-oxoacid dehydrogenase family.</text>
</comment>
<dbReference type="GO" id="GO:0033512">
    <property type="term" value="P:L-lysine catabolic process to acetyl-CoA via saccharopine"/>
    <property type="evidence" value="ECO:0007669"/>
    <property type="project" value="UniProtKB-UniRule"/>
</dbReference>
<dbReference type="PANTHER" id="PTHR43416:SF5">
    <property type="entry name" value="DIHYDROLIPOYLLYSINE-RESIDUE SUCCINYLTRANSFERASE COMPONENT OF 2-OXOGLUTARATE DEHYDROGENASE COMPLEX, MITOCHONDRIAL"/>
    <property type="match status" value="1"/>
</dbReference>
<comment type="subunit">
    <text evidence="4">Forms a 24-polypeptide structural core with octahedral symmetry. Part of the 2-oxoglutarate dehydrogenase (OGDH) complex composed of E1 (2-oxoglutarate dehydrogenase), E2 (dihydrolipoamide succinyltransferase) and E3 (dihydrolipoamide dehydrogenase); the complex contains multiple copies of the three enzymatic components (E1, E2 and E3).</text>
</comment>
<comment type="cofactor">
    <cofactor evidence="12">
        <name>(R)-lipoate</name>
        <dbReference type="ChEBI" id="CHEBI:83088"/>
    </cofactor>
    <text evidence="12">Binds 1 lipoyl cofactor covalently.</text>
</comment>
<dbReference type="EC" id="2.3.1.61" evidence="5 12"/>
<feature type="region of interest" description="Disordered" evidence="13">
    <location>
        <begin position="78"/>
        <end position="104"/>
    </location>
</feature>
<dbReference type="eggNOG" id="COG0508">
    <property type="taxonomic scope" value="Bacteria"/>
</dbReference>
<sequence length="398" mass="43053">MSVKIIVPSLGESVTEATIAKWYKKEGDSVKTDELLLEIETEKVTLEVNAPCNGTIGKISKTDGANVAVGEEIGDINEGAANTAGTNNESAKAQAVTQPTSEKPVAKPAVVNNILAPSVQKLVTDNKLDPNNIKGTGKDGRITKGDILETINTPSAASTTVNKTNEERVQRVRMSRLRKTIAQRLKDSQNTAAILTTFNEIDMSKVIALRNQYKEEFEKKHAVKLGFMSFFVKATIETLKLIPSVNAEIDGDDLVYKNYYDIGVAVGTEQGLVVPVVRDADKMGFADVEKAIGTLAKKAREGKLSMADLSGGTFSISNGGVYGSLLSTPIINPPQSGILGLHKTEERAVVIDGKIEIRPMMYIALSYDHRIIDGKEGVSFLVKIKQLIENPEKLLLNL</sequence>
<dbReference type="PROSITE" id="PS00189">
    <property type="entry name" value="LIPOYL"/>
    <property type="match status" value="1"/>
</dbReference>
<keyword evidence="17" id="KW-1185">Reference proteome</keyword>
<evidence type="ECO:0000313" key="16">
    <source>
        <dbReference type="EMBL" id="AFC71612.1"/>
    </source>
</evidence>
<dbReference type="RefSeq" id="WP_014413132.1">
    <property type="nucleotide sequence ID" value="NC_017058.1"/>
</dbReference>
<dbReference type="Gene3D" id="4.10.320.10">
    <property type="entry name" value="E3-binding domain"/>
    <property type="match status" value="1"/>
</dbReference>
<gene>
    <name evidence="16" type="ordered locus">MC5_06870</name>
</gene>
<dbReference type="Pfam" id="PF02817">
    <property type="entry name" value="E3_binding"/>
    <property type="match status" value="1"/>
</dbReference>
<dbReference type="NCBIfam" id="NF004309">
    <property type="entry name" value="PRK05704.1"/>
    <property type="match status" value="1"/>
</dbReference>
<dbReference type="KEGG" id="rau:MC5_06870"/>